<dbReference type="InterPro" id="IPR054542">
    <property type="entry name" value="Cys_met_metab_PP"/>
</dbReference>
<dbReference type="EMBL" id="JBHSQH010000001">
    <property type="protein sequence ID" value="MFC5970349.1"/>
    <property type="molecule type" value="Genomic_DNA"/>
</dbReference>
<dbReference type="GO" id="GO:0003962">
    <property type="term" value="F:cystathionine gamma-synthase activity"/>
    <property type="evidence" value="ECO:0007669"/>
    <property type="project" value="UniProtKB-EC"/>
</dbReference>
<dbReference type="FunFam" id="3.40.640.10:FF:000009">
    <property type="entry name" value="Cystathionine gamma-synthase homolog"/>
    <property type="match status" value="1"/>
</dbReference>
<dbReference type="NCBIfam" id="NF005871">
    <property type="entry name" value="PRK07811.1"/>
    <property type="match status" value="1"/>
</dbReference>
<evidence type="ECO:0000256" key="1">
    <source>
        <dbReference type="ARBA" id="ARBA00001933"/>
    </source>
</evidence>
<dbReference type="FunFam" id="3.90.1150.10:FF:000008">
    <property type="entry name" value="Cystathionine gamma-synthase"/>
    <property type="match status" value="1"/>
</dbReference>
<dbReference type="InterPro" id="IPR000277">
    <property type="entry name" value="Cys/Met-Metab_PyrdxlP-dep_enz"/>
</dbReference>
<dbReference type="EC" id="2.5.1.48" evidence="4"/>
<keyword evidence="3" id="KW-0663">Pyridoxal phosphate</keyword>
<dbReference type="CDD" id="cd00614">
    <property type="entry name" value="CGS_like"/>
    <property type="match status" value="1"/>
</dbReference>
<dbReference type="PANTHER" id="PTHR11808">
    <property type="entry name" value="TRANS-SULFURATION ENZYME FAMILY MEMBER"/>
    <property type="match status" value="1"/>
</dbReference>
<dbReference type="PROSITE" id="PS00868">
    <property type="entry name" value="CYS_MET_METAB_PP"/>
    <property type="match status" value="1"/>
</dbReference>
<name>A0ABD5RJ49_9EURY</name>
<dbReference type="RefSeq" id="WP_247419256.1">
    <property type="nucleotide sequence ID" value="NZ_JALLGW010000002.1"/>
</dbReference>
<dbReference type="Gene3D" id="3.40.640.10">
    <property type="entry name" value="Type I PLP-dependent aspartate aminotransferase-like (Major domain)"/>
    <property type="match status" value="1"/>
</dbReference>
<comment type="cofactor">
    <cofactor evidence="1">
        <name>pyridoxal 5'-phosphate</name>
        <dbReference type="ChEBI" id="CHEBI:597326"/>
    </cofactor>
</comment>
<keyword evidence="5" id="KW-1185">Reference proteome</keyword>
<dbReference type="InterPro" id="IPR015421">
    <property type="entry name" value="PyrdxlP-dep_Trfase_major"/>
</dbReference>
<evidence type="ECO:0000256" key="2">
    <source>
        <dbReference type="ARBA" id="ARBA00009077"/>
    </source>
</evidence>
<keyword evidence="4" id="KW-0808">Transferase</keyword>
<dbReference type="AlphaFoldDB" id="A0ABD5RJ49"/>
<proteinExistence type="inferred from homology"/>
<comment type="caution">
    <text evidence="4">The sequence shown here is derived from an EMBL/GenBank/DDBJ whole genome shotgun (WGS) entry which is preliminary data.</text>
</comment>
<organism evidence="4 5">
    <name type="scientific">Halomarina salina</name>
    <dbReference type="NCBI Taxonomy" id="1872699"/>
    <lineage>
        <taxon>Archaea</taxon>
        <taxon>Methanobacteriati</taxon>
        <taxon>Methanobacteriota</taxon>
        <taxon>Stenosarchaea group</taxon>
        <taxon>Halobacteria</taxon>
        <taxon>Halobacteriales</taxon>
        <taxon>Natronomonadaceae</taxon>
        <taxon>Halomarina</taxon>
    </lineage>
</organism>
<evidence type="ECO:0000256" key="3">
    <source>
        <dbReference type="ARBA" id="ARBA00022898"/>
    </source>
</evidence>
<dbReference type="SUPFAM" id="SSF53383">
    <property type="entry name" value="PLP-dependent transferases"/>
    <property type="match status" value="1"/>
</dbReference>
<gene>
    <name evidence="4" type="ORF">ACFPYI_03315</name>
</gene>
<dbReference type="InterPro" id="IPR015422">
    <property type="entry name" value="PyrdxlP-dep_Trfase_small"/>
</dbReference>
<dbReference type="Pfam" id="PF01053">
    <property type="entry name" value="Cys_Met_Meta_PP"/>
    <property type="match status" value="1"/>
</dbReference>
<evidence type="ECO:0000313" key="5">
    <source>
        <dbReference type="Proteomes" id="UP001596099"/>
    </source>
</evidence>
<comment type="similarity">
    <text evidence="2">Belongs to the trans-sulfuration enzymes family.</text>
</comment>
<dbReference type="PIRSF" id="PIRSF001434">
    <property type="entry name" value="CGS"/>
    <property type="match status" value="1"/>
</dbReference>
<reference evidence="4 5" key="1">
    <citation type="journal article" date="2019" name="Int. J. Syst. Evol. Microbiol.">
        <title>The Global Catalogue of Microorganisms (GCM) 10K type strain sequencing project: providing services to taxonomists for standard genome sequencing and annotation.</title>
        <authorList>
            <consortium name="The Broad Institute Genomics Platform"/>
            <consortium name="The Broad Institute Genome Sequencing Center for Infectious Disease"/>
            <person name="Wu L."/>
            <person name="Ma J."/>
        </authorList>
    </citation>
    <scope>NUCLEOTIDE SEQUENCE [LARGE SCALE GENOMIC DNA]</scope>
    <source>
        <strain evidence="4 5">CGMCC 1.12543</strain>
    </source>
</reference>
<dbReference type="Proteomes" id="UP001596099">
    <property type="component" value="Unassembled WGS sequence"/>
</dbReference>
<dbReference type="PANTHER" id="PTHR11808:SF15">
    <property type="entry name" value="CYSTATHIONINE GAMMA-LYASE"/>
    <property type="match status" value="1"/>
</dbReference>
<dbReference type="InterPro" id="IPR015424">
    <property type="entry name" value="PyrdxlP-dep_Trfase"/>
</dbReference>
<protein>
    <submittedName>
        <fullName evidence="4">Cystathionine gamma-synthase</fullName>
        <ecNumber evidence="4">2.5.1.48</ecNumber>
    </submittedName>
</protein>
<sequence>MDDHEAPEDQEFAFETQAIHAGQEPDPRTGAVMTPIYASTTFEQDAPGEDRGYEYSRTGNPTRAALEANVAALEGGEYGRAFSSGMGSINTVMNLLEAGDHVVTGDDVYGGTHRLFTQVYDQYDVEFSFVDTTDPDAVSEAIRPETALVWTETPTNPLMRVVDIEAIADIAHDGDALCAVDNTFATPYLQRPLEHGADIVSHSLTKYLGGHSDVVGGALVTNDGTIDERIGFYQNSVGATPDPFACFLVLRGTKTLPVRMDRHCENARDLASWLDGHPDVDEVFYPGLESHPQHDVAARQMDDFGGMLSFELDGTLEEASALVSSTEVFTLAESLGGVESLVEQPAPMTHGAIPKEEREAAGLTDGLIRVSVGLESVDDLRDDLEQAIDGAVN</sequence>
<accession>A0ABD5RJ49</accession>
<evidence type="ECO:0000313" key="4">
    <source>
        <dbReference type="EMBL" id="MFC5970349.1"/>
    </source>
</evidence>
<dbReference type="Gene3D" id="3.90.1150.10">
    <property type="entry name" value="Aspartate Aminotransferase, domain 1"/>
    <property type="match status" value="1"/>
</dbReference>